<evidence type="ECO:0000313" key="2">
    <source>
        <dbReference type="EMBL" id="PGG95639.1"/>
    </source>
</evidence>
<name>A0A2B7WGC2_9EURO</name>
<gene>
    <name evidence="2" type="ORF">AJ79_09944</name>
</gene>
<evidence type="ECO:0000256" key="1">
    <source>
        <dbReference type="SAM" id="MobiDB-lite"/>
    </source>
</evidence>
<dbReference type="AlphaFoldDB" id="A0A2B7WGC2"/>
<dbReference type="OrthoDB" id="4187480at2759"/>
<feature type="compositionally biased region" description="Polar residues" evidence="1">
    <location>
        <begin position="36"/>
        <end position="46"/>
    </location>
</feature>
<dbReference type="STRING" id="1447875.A0A2B7WGC2"/>
<reference evidence="2 3" key="1">
    <citation type="submission" date="2017-10" db="EMBL/GenBank/DDBJ databases">
        <title>Comparative genomics in systemic dimorphic fungi from Ajellomycetaceae.</title>
        <authorList>
            <person name="Munoz J.F."/>
            <person name="Mcewen J.G."/>
            <person name="Clay O.K."/>
            <person name="Cuomo C.A."/>
        </authorList>
    </citation>
    <scope>NUCLEOTIDE SEQUENCE [LARGE SCALE GENOMIC DNA]</scope>
    <source>
        <strain evidence="2 3">UAMH5409</strain>
    </source>
</reference>
<keyword evidence="3" id="KW-1185">Reference proteome</keyword>
<comment type="caution">
    <text evidence="2">The sequence shown here is derived from an EMBL/GenBank/DDBJ whole genome shotgun (WGS) entry which is preliminary data.</text>
</comment>
<feature type="region of interest" description="Disordered" evidence="1">
    <location>
        <begin position="1"/>
        <end position="84"/>
    </location>
</feature>
<protein>
    <submittedName>
        <fullName evidence="2">Uncharacterized protein</fullName>
    </submittedName>
</protein>
<sequence length="281" mass="32097">MVNTRTGCGIDLPGTDCRSSNPQMEHQTPEPRGQGEDSTGTIPTPQTDRRMGEGEPSMTGHENTESSTTSQRQSELDKQLELAREQRRQVELQIELAKLQKGHQPAHTGQEEEEEADNEFAAYTRQRVDPKSEVGRYIAAFHETTKSIRQAPTLTGTPMYLAWQAGIEFIIQKKQLEPPSADKRVAKLWHAQNTWLYGFMQSSISTEAQLHYKAPDDLLAYSLWEKLEIIFAEQLQTIQKCLFWELIYLSHKTLGTDRSLIEQALAIHTELDRLEYSLPNW</sequence>
<feature type="non-terminal residue" evidence="2">
    <location>
        <position position="281"/>
    </location>
</feature>
<feature type="compositionally biased region" description="Polar residues" evidence="1">
    <location>
        <begin position="17"/>
        <end position="26"/>
    </location>
</feature>
<feature type="compositionally biased region" description="Basic and acidic residues" evidence="1">
    <location>
        <begin position="74"/>
        <end position="84"/>
    </location>
</feature>
<dbReference type="Proteomes" id="UP000223968">
    <property type="component" value="Unassembled WGS sequence"/>
</dbReference>
<dbReference type="EMBL" id="PDNB01000323">
    <property type="protein sequence ID" value="PGG95639.1"/>
    <property type="molecule type" value="Genomic_DNA"/>
</dbReference>
<evidence type="ECO:0000313" key="3">
    <source>
        <dbReference type="Proteomes" id="UP000223968"/>
    </source>
</evidence>
<accession>A0A2B7WGC2</accession>
<proteinExistence type="predicted"/>
<organism evidence="2 3">
    <name type="scientific">Helicocarpus griseus UAMH5409</name>
    <dbReference type="NCBI Taxonomy" id="1447875"/>
    <lineage>
        <taxon>Eukaryota</taxon>
        <taxon>Fungi</taxon>
        <taxon>Dikarya</taxon>
        <taxon>Ascomycota</taxon>
        <taxon>Pezizomycotina</taxon>
        <taxon>Eurotiomycetes</taxon>
        <taxon>Eurotiomycetidae</taxon>
        <taxon>Onygenales</taxon>
        <taxon>Ajellomycetaceae</taxon>
        <taxon>Helicocarpus</taxon>
    </lineage>
</organism>